<dbReference type="NCBIfam" id="TIGR02410">
    <property type="entry name" value="carnitine_TMLD"/>
    <property type="match status" value="1"/>
</dbReference>
<evidence type="ECO:0000256" key="1">
    <source>
        <dbReference type="ARBA" id="ARBA00001954"/>
    </source>
</evidence>
<name>A0AAN8KCR4_PATCE</name>
<dbReference type="InterPro" id="IPR003819">
    <property type="entry name" value="TauD/TfdA-like"/>
</dbReference>
<dbReference type="Gene3D" id="3.60.130.10">
    <property type="entry name" value="Clavaminate synthase-like"/>
    <property type="match status" value="1"/>
</dbReference>
<dbReference type="FunFam" id="3.60.130.10:FF:000001">
    <property type="entry name" value="Trimethyllysine dioxygenase, mitochondrial"/>
    <property type="match status" value="1"/>
</dbReference>
<evidence type="ECO:0000256" key="5">
    <source>
        <dbReference type="ARBA" id="ARBA00016835"/>
    </source>
</evidence>
<comment type="cofactor">
    <cofactor evidence="2">
        <name>L-ascorbate</name>
        <dbReference type="ChEBI" id="CHEBI:38290"/>
    </cofactor>
</comment>
<keyword evidence="8" id="KW-0223">Dioxygenase</keyword>
<evidence type="ECO:0000313" key="12">
    <source>
        <dbReference type="EMBL" id="KAK6195214.1"/>
    </source>
</evidence>
<comment type="pathway">
    <text evidence="3">Amine and polyamine biosynthesis; carnitine biosynthesis.</text>
</comment>
<evidence type="ECO:0000256" key="3">
    <source>
        <dbReference type="ARBA" id="ARBA00005022"/>
    </source>
</evidence>
<evidence type="ECO:0000256" key="4">
    <source>
        <dbReference type="ARBA" id="ARBA00008654"/>
    </source>
</evidence>
<dbReference type="GO" id="GO:0005506">
    <property type="term" value="F:iron ion binding"/>
    <property type="evidence" value="ECO:0007669"/>
    <property type="project" value="InterPro"/>
</dbReference>
<dbReference type="GO" id="GO:0050353">
    <property type="term" value="F:trimethyllysine dioxygenase activity"/>
    <property type="evidence" value="ECO:0007669"/>
    <property type="project" value="UniProtKB-EC"/>
</dbReference>
<evidence type="ECO:0000256" key="7">
    <source>
        <dbReference type="ARBA" id="ARBA00022873"/>
    </source>
</evidence>
<keyword evidence="6" id="KW-0479">Metal-binding</keyword>
<comment type="similarity">
    <text evidence="4">Belongs to the gamma-BBH/TMLD family.</text>
</comment>
<dbReference type="GO" id="GO:0045329">
    <property type="term" value="P:carnitine biosynthetic process"/>
    <property type="evidence" value="ECO:0007669"/>
    <property type="project" value="UniProtKB-KW"/>
</dbReference>
<dbReference type="SUPFAM" id="SSF51197">
    <property type="entry name" value="Clavaminate synthase-like"/>
    <property type="match status" value="1"/>
</dbReference>
<comment type="cofactor">
    <cofactor evidence="1">
        <name>Fe(2+)</name>
        <dbReference type="ChEBI" id="CHEBI:29033"/>
    </cofactor>
</comment>
<dbReference type="FunFam" id="3.30.2020.30:FF:000002">
    <property type="entry name" value="Putative gamma-butyrobetaine dioxygenase"/>
    <property type="match status" value="1"/>
</dbReference>
<proteinExistence type="inferred from homology"/>
<evidence type="ECO:0000256" key="10">
    <source>
        <dbReference type="ARBA" id="ARBA00023004"/>
    </source>
</evidence>
<dbReference type="GO" id="GO:0005739">
    <property type="term" value="C:mitochondrion"/>
    <property type="evidence" value="ECO:0007669"/>
    <property type="project" value="TreeGrafter"/>
</dbReference>
<gene>
    <name evidence="12" type="ORF">SNE40_000687</name>
</gene>
<feature type="domain" description="TauD/TfdA-like" evidence="11">
    <location>
        <begin position="187"/>
        <end position="425"/>
    </location>
</feature>
<keyword evidence="13" id="KW-1185">Reference proteome</keyword>
<dbReference type="InterPro" id="IPR038492">
    <property type="entry name" value="GBBH-like_N_sf"/>
</dbReference>
<protein>
    <recommendedName>
        <fullName evidence="5">Trimethyllysine dioxygenase, mitochondrial</fullName>
    </recommendedName>
</protein>
<dbReference type="InterPro" id="IPR012776">
    <property type="entry name" value="Trimethyllysine_dOase"/>
</dbReference>
<keyword evidence="9" id="KW-0560">Oxidoreductase</keyword>
<evidence type="ECO:0000256" key="6">
    <source>
        <dbReference type="ARBA" id="ARBA00022723"/>
    </source>
</evidence>
<evidence type="ECO:0000313" key="13">
    <source>
        <dbReference type="Proteomes" id="UP001347796"/>
    </source>
</evidence>
<evidence type="ECO:0000256" key="9">
    <source>
        <dbReference type="ARBA" id="ARBA00023002"/>
    </source>
</evidence>
<keyword evidence="7" id="KW-0124">Carnitine biosynthesis</keyword>
<dbReference type="InterPro" id="IPR042098">
    <property type="entry name" value="TauD-like_sf"/>
</dbReference>
<reference evidence="12 13" key="1">
    <citation type="submission" date="2024-01" db="EMBL/GenBank/DDBJ databases">
        <title>The genome of the rayed Mediterranean limpet Patella caerulea (Linnaeus, 1758).</title>
        <authorList>
            <person name="Anh-Thu Weber A."/>
            <person name="Halstead-Nussloch G."/>
        </authorList>
    </citation>
    <scope>NUCLEOTIDE SEQUENCE [LARGE SCALE GENOMIC DNA]</scope>
    <source>
        <strain evidence="12">AATW-2023a</strain>
        <tissue evidence="12">Whole specimen</tissue>
    </source>
</reference>
<comment type="caution">
    <text evidence="12">The sequence shown here is derived from an EMBL/GenBank/DDBJ whole genome shotgun (WGS) entry which is preliminary data.</text>
</comment>
<dbReference type="InterPro" id="IPR050411">
    <property type="entry name" value="AlphaKG_dependent_hydroxylases"/>
</dbReference>
<evidence type="ECO:0000259" key="11">
    <source>
        <dbReference type="Pfam" id="PF02668"/>
    </source>
</evidence>
<dbReference type="Proteomes" id="UP001347796">
    <property type="component" value="Unassembled WGS sequence"/>
</dbReference>
<sequence length="441" mass="51160">MGSTTCCRLFLNRRVFYSFAIRQSQAFNCLISRQLNTISRPSSKRNLRANNWTLRNQVSLCRYISSENGVNSDLQIKGDYLEFKSNSLQLSWLWLRDHCRCDVCYNHLTNQKNFLIDPSISQSSSFTPANVELESDGQELKITWKDNHITRYDISWLKENSFSRESKLPIKQFYWTGEKMRSEDRPVVDYDDYMKTEEGLKQSLYYLLKYGFTIVQGSPATIEDTGNIAERVANIMETCFGRVWSFTSDFERADTAYSNMGIGCHTDTTYLTCPAGIQVFHCMEHDGEGGETLLVDGFQAAHKLRQDHEEDFNYLTHAIVPHEFVDKKSKDHYYSLGHVLSVAPTSRDLTHIRFNMYDLAPLSTIPQADVKQFYTAYNRLRKNLVNPSNEFWLKLKPGMVLLVDNWRILHGRSSFTGKRVVCGCYINRNDLSNAYRRHDVL</sequence>
<organism evidence="12 13">
    <name type="scientific">Patella caerulea</name>
    <name type="common">Rayed Mediterranean limpet</name>
    <dbReference type="NCBI Taxonomy" id="87958"/>
    <lineage>
        <taxon>Eukaryota</taxon>
        <taxon>Metazoa</taxon>
        <taxon>Spiralia</taxon>
        <taxon>Lophotrochozoa</taxon>
        <taxon>Mollusca</taxon>
        <taxon>Gastropoda</taxon>
        <taxon>Patellogastropoda</taxon>
        <taxon>Patelloidea</taxon>
        <taxon>Patellidae</taxon>
        <taxon>Patella</taxon>
    </lineage>
</organism>
<evidence type="ECO:0000256" key="2">
    <source>
        <dbReference type="ARBA" id="ARBA00001961"/>
    </source>
</evidence>
<dbReference type="CDD" id="cd00250">
    <property type="entry name" value="CAS_like"/>
    <property type="match status" value="1"/>
</dbReference>
<dbReference type="AlphaFoldDB" id="A0AAN8KCR4"/>
<dbReference type="Pfam" id="PF02668">
    <property type="entry name" value="TauD"/>
    <property type="match status" value="1"/>
</dbReference>
<accession>A0AAN8KCR4</accession>
<keyword evidence="10" id="KW-0408">Iron</keyword>
<dbReference type="Gene3D" id="3.30.2020.30">
    <property type="match status" value="1"/>
</dbReference>
<evidence type="ECO:0000256" key="8">
    <source>
        <dbReference type="ARBA" id="ARBA00022964"/>
    </source>
</evidence>
<dbReference type="PANTHER" id="PTHR10696">
    <property type="entry name" value="GAMMA-BUTYROBETAINE HYDROXYLASE-RELATED"/>
    <property type="match status" value="1"/>
</dbReference>
<dbReference type="EMBL" id="JAZGQO010000001">
    <property type="protein sequence ID" value="KAK6195214.1"/>
    <property type="molecule type" value="Genomic_DNA"/>
</dbReference>
<dbReference type="PANTHER" id="PTHR10696:SF51">
    <property type="entry name" value="TRIMETHYLLYSINE DIOXYGENASE, MITOCHONDRIAL"/>
    <property type="match status" value="1"/>
</dbReference>